<keyword evidence="4" id="KW-0995">Kinetochore</keyword>
<dbReference type="InterPro" id="IPR015661">
    <property type="entry name" value="Bub1/Mad3"/>
</dbReference>
<dbReference type="PANTHER" id="PTHR14030:SF19">
    <property type="entry name" value="MITOTIC SPINDLE CHECKPOINT PROTEIN BUBR1"/>
    <property type="match status" value="1"/>
</dbReference>
<dbReference type="OrthoDB" id="248495at2759"/>
<accession>A0A3L6QLH5</accession>
<dbReference type="EMBL" id="PQIB02000012">
    <property type="protein sequence ID" value="RLM80652.1"/>
    <property type="molecule type" value="Genomic_DNA"/>
</dbReference>
<dbReference type="GO" id="GO:0051754">
    <property type="term" value="P:meiotic sister chromatid cohesion, centromeric"/>
    <property type="evidence" value="ECO:0007669"/>
    <property type="project" value="TreeGrafter"/>
</dbReference>
<keyword evidence="11" id="KW-1185">Reference proteome</keyword>
<dbReference type="SMART" id="SM00777">
    <property type="entry name" value="Mad3_BUB1_I"/>
    <property type="match status" value="1"/>
</dbReference>
<dbReference type="PROSITE" id="PS50096">
    <property type="entry name" value="IQ"/>
    <property type="match status" value="1"/>
</dbReference>
<evidence type="ECO:0000256" key="4">
    <source>
        <dbReference type="ARBA" id="ARBA00022838"/>
    </source>
</evidence>
<dbReference type="GO" id="GO:0007094">
    <property type="term" value="P:mitotic spindle assembly checkpoint signaling"/>
    <property type="evidence" value="ECO:0007669"/>
    <property type="project" value="InterPro"/>
</dbReference>
<evidence type="ECO:0000313" key="11">
    <source>
        <dbReference type="Proteomes" id="UP000275267"/>
    </source>
</evidence>
<dbReference type="InterPro" id="IPR013212">
    <property type="entry name" value="Mad3/Bub1_I"/>
</dbReference>
<evidence type="ECO:0000256" key="7">
    <source>
        <dbReference type="ARBA" id="ARBA00023328"/>
    </source>
</evidence>
<name>A0A3L6QLH5_PANMI</name>
<gene>
    <name evidence="10" type="ORF">C2845_PM12G05510</name>
</gene>
<feature type="domain" description="BUB1 N-terminal" evidence="9">
    <location>
        <begin position="84"/>
        <end position="243"/>
    </location>
</feature>
<dbReference type="Gene3D" id="1.25.40.430">
    <property type="match status" value="1"/>
</dbReference>
<protein>
    <submittedName>
        <fullName evidence="10">Mitotic spindle checkpoint protein BUBR1</fullName>
    </submittedName>
</protein>
<comment type="subcellular location">
    <subcellularLocation>
        <location evidence="2">Chromosome</location>
        <location evidence="2">Centromere</location>
        <location evidence="2">Kinetochore</location>
    </subcellularLocation>
    <subcellularLocation>
        <location evidence="1">Nucleus</location>
    </subcellularLocation>
</comment>
<evidence type="ECO:0000313" key="10">
    <source>
        <dbReference type="EMBL" id="RLM80652.1"/>
    </source>
</evidence>
<comment type="caution">
    <text evidence="10">The sequence shown here is derived from an EMBL/GenBank/DDBJ whole genome shotgun (WGS) entry which is preliminary data.</text>
</comment>
<evidence type="ECO:0000259" key="9">
    <source>
        <dbReference type="PROSITE" id="PS51489"/>
    </source>
</evidence>
<keyword evidence="3" id="KW-0158">Chromosome</keyword>
<dbReference type="GO" id="GO:0004672">
    <property type="term" value="F:protein kinase activity"/>
    <property type="evidence" value="ECO:0007669"/>
    <property type="project" value="TreeGrafter"/>
</dbReference>
<feature type="region of interest" description="Disordered" evidence="8">
    <location>
        <begin position="222"/>
        <end position="300"/>
    </location>
</feature>
<dbReference type="FunFam" id="1.25.40.430:FF:000004">
    <property type="entry name" value="Mitotic spindle checkpoint protein BUBR1"/>
    <property type="match status" value="1"/>
</dbReference>
<evidence type="ECO:0000256" key="8">
    <source>
        <dbReference type="SAM" id="MobiDB-lite"/>
    </source>
</evidence>
<dbReference type="STRING" id="4540.A0A3L6QLH5"/>
<sequence length="557" mass="63428">MAAAVAAKAAEEMVAVLDEETLALMGVSKAAAAAPVAVGTECETFKENVRPLKRGRDVSKLNRALKAQVDPAQRAALLEARRRMIEAIYEYQGEDPLQPWLDCIKWVQESFPTGGECSGLVVLYEQCVRTFWHDERYKNDLRFLKVWLEYAGNCADAEVIYRFLEANQIGQSHAIYYMSYASLLESKNKLRKANEIFDLGITRKAKPLEKLEAVYRTFLRRSTKTSEHSEQDDTTNDLPIRSFGTNLKRDENRSQQADNSHLGRPRALQRIDINKPLSVYKDENSLPNQGIDKTRRKENTSWRTLGTQADRNKENNMMPTKWTCHKVPQKLGARGAVQPTRATSIEVFVDEECAQEPARKVPKSPNPSVLKLRQATSKSFKKFTGQTKYVGRPHGHLNNMGHGEINDHCHFNFSSRRTLMQQRNQTVRVRRVQTVRNSGFRQARLQIPSSQAAMNRQASRRGHRVRLRHVRLGSLLRLRVRLFGLAALLVRCLEELNCCPRRWSPATARAHKMLSHAGRCPRPGPAERENSLQAEAIADCLEFIKRSYLADDHKTAC</sequence>
<evidence type="ECO:0000256" key="2">
    <source>
        <dbReference type="ARBA" id="ARBA00004629"/>
    </source>
</evidence>
<dbReference type="PANTHER" id="PTHR14030">
    <property type="entry name" value="MITOTIC CHECKPOINT SERINE/THREONINE-PROTEIN KINASE BUB1"/>
    <property type="match status" value="1"/>
</dbReference>
<proteinExistence type="predicted"/>
<reference evidence="11" key="1">
    <citation type="journal article" date="2019" name="Nat. Commun.">
        <title>The genome of broomcorn millet.</title>
        <authorList>
            <person name="Zou C."/>
            <person name="Miki D."/>
            <person name="Li D."/>
            <person name="Tang Q."/>
            <person name="Xiao L."/>
            <person name="Rajput S."/>
            <person name="Deng P."/>
            <person name="Jia W."/>
            <person name="Huang R."/>
            <person name="Zhang M."/>
            <person name="Sun Y."/>
            <person name="Hu J."/>
            <person name="Fu X."/>
            <person name="Schnable P.S."/>
            <person name="Li F."/>
            <person name="Zhang H."/>
            <person name="Feng B."/>
            <person name="Zhu X."/>
            <person name="Liu R."/>
            <person name="Schnable J.C."/>
            <person name="Zhu J.-K."/>
            <person name="Zhang H."/>
        </authorList>
    </citation>
    <scope>NUCLEOTIDE SEQUENCE [LARGE SCALE GENOMIC DNA]</scope>
</reference>
<dbReference type="AlphaFoldDB" id="A0A3L6QLH5"/>
<dbReference type="Proteomes" id="UP000275267">
    <property type="component" value="Unassembled WGS sequence"/>
</dbReference>
<organism evidence="10 11">
    <name type="scientific">Panicum miliaceum</name>
    <name type="common">Proso millet</name>
    <name type="synonym">Broomcorn millet</name>
    <dbReference type="NCBI Taxonomy" id="4540"/>
    <lineage>
        <taxon>Eukaryota</taxon>
        <taxon>Viridiplantae</taxon>
        <taxon>Streptophyta</taxon>
        <taxon>Embryophyta</taxon>
        <taxon>Tracheophyta</taxon>
        <taxon>Spermatophyta</taxon>
        <taxon>Magnoliopsida</taxon>
        <taxon>Liliopsida</taxon>
        <taxon>Poales</taxon>
        <taxon>Poaceae</taxon>
        <taxon>PACMAD clade</taxon>
        <taxon>Panicoideae</taxon>
        <taxon>Panicodae</taxon>
        <taxon>Paniceae</taxon>
        <taxon>Panicinae</taxon>
        <taxon>Panicum</taxon>
        <taxon>Panicum sect. Panicum</taxon>
    </lineage>
</organism>
<dbReference type="Pfam" id="PF08311">
    <property type="entry name" value="Mad3_BUB1_I"/>
    <property type="match status" value="1"/>
</dbReference>
<keyword evidence="5" id="KW-0539">Nucleus</keyword>
<dbReference type="PROSITE" id="PS51489">
    <property type="entry name" value="BUB1_N"/>
    <property type="match status" value="1"/>
</dbReference>
<keyword evidence="6" id="KW-0131">Cell cycle</keyword>
<keyword evidence="7" id="KW-0137">Centromere</keyword>
<dbReference type="GO" id="GO:0005634">
    <property type="term" value="C:nucleus"/>
    <property type="evidence" value="ECO:0007669"/>
    <property type="project" value="UniProtKB-SubCell"/>
</dbReference>
<dbReference type="GO" id="GO:0000776">
    <property type="term" value="C:kinetochore"/>
    <property type="evidence" value="ECO:0007669"/>
    <property type="project" value="UniProtKB-KW"/>
</dbReference>
<evidence type="ECO:0000256" key="5">
    <source>
        <dbReference type="ARBA" id="ARBA00023242"/>
    </source>
</evidence>
<evidence type="ECO:0000256" key="1">
    <source>
        <dbReference type="ARBA" id="ARBA00004123"/>
    </source>
</evidence>
<evidence type="ECO:0000256" key="3">
    <source>
        <dbReference type="ARBA" id="ARBA00022454"/>
    </source>
</evidence>
<evidence type="ECO:0000256" key="6">
    <source>
        <dbReference type="ARBA" id="ARBA00023306"/>
    </source>
</evidence>